<comment type="cofactor">
    <cofactor evidence="2 10">
        <name>NAD(+)</name>
        <dbReference type="ChEBI" id="CHEBI:57540"/>
    </cofactor>
</comment>
<evidence type="ECO:0000256" key="5">
    <source>
        <dbReference type="ARBA" id="ARBA00013189"/>
    </source>
</evidence>
<dbReference type="NCBIfam" id="TIGR01179">
    <property type="entry name" value="galE"/>
    <property type="match status" value="1"/>
</dbReference>
<dbReference type="PANTHER" id="PTHR43725:SF53">
    <property type="entry name" value="UDP-ARABINOSE 4-EPIMERASE 1"/>
    <property type="match status" value="1"/>
</dbReference>
<keyword evidence="8 10" id="KW-0413">Isomerase</keyword>
<evidence type="ECO:0000256" key="4">
    <source>
        <dbReference type="ARBA" id="ARBA00007637"/>
    </source>
</evidence>
<evidence type="ECO:0000256" key="2">
    <source>
        <dbReference type="ARBA" id="ARBA00001911"/>
    </source>
</evidence>
<sequence>MVILVTGGAGYIGGTVTRLLLKAGHKVTVYDYMRHKQDSVVAEGATLVKGDIGDAELLTKVLTEKKYDGVLHFAALIEAGESMVKPEIFFRNNTASTLNLLETMLKTGHNKLVFSSTAACYGEPESSPIFEEAKLQPTNVYGESKLMVEHMLRWFNQIHGFRYASLRYFNVAGAIEGYGEKHEPESHLIPLILDVALGRRKSIRVYGSDYPTPDGTCIRDYIHVADLADAHLLALKGLEENSKLIYNIGNGQGFSVREVIDSVRRVSGREIVVEEFGRRPGDPGVLVASSAKIIRELGWCPKYLELDQIIESAWKWHKHLYGEPK</sequence>
<evidence type="ECO:0000256" key="6">
    <source>
        <dbReference type="ARBA" id="ARBA00018569"/>
    </source>
</evidence>
<dbReference type="EMBL" id="JACHIP010000001">
    <property type="protein sequence ID" value="MBB5055683.1"/>
    <property type="molecule type" value="Genomic_DNA"/>
</dbReference>
<comment type="subunit">
    <text evidence="10">Homodimer.</text>
</comment>
<dbReference type="AlphaFoldDB" id="A0A7W8E1C8"/>
<dbReference type="InterPro" id="IPR036291">
    <property type="entry name" value="NAD(P)-bd_dom_sf"/>
</dbReference>
<dbReference type="InterPro" id="IPR005886">
    <property type="entry name" value="UDP_G4E"/>
</dbReference>
<evidence type="ECO:0000256" key="10">
    <source>
        <dbReference type="RuleBase" id="RU366046"/>
    </source>
</evidence>
<dbReference type="EC" id="5.1.3.2" evidence="5 10"/>
<feature type="domain" description="NAD-dependent epimerase/dehydratase" evidence="11">
    <location>
        <begin position="3"/>
        <end position="249"/>
    </location>
</feature>
<organism evidence="12 13">
    <name type="scientific">Granulicella aggregans</name>
    <dbReference type="NCBI Taxonomy" id="474949"/>
    <lineage>
        <taxon>Bacteria</taxon>
        <taxon>Pseudomonadati</taxon>
        <taxon>Acidobacteriota</taxon>
        <taxon>Terriglobia</taxon>
        <taxon>Terriglobales</taxon>
        <taxon>Acidobacteriaceae</taxon>
        <taxon>Granulicella</taxon>
    </lineage>
</organism>
<evidence type="ECO:0000256" key="1">
    <source>
        <dbReference type="ARBA" id="ARBA00000083"/>
    </source>
</evidence>
<dbReference type="Gene3D" id="3.40.50.720">
    <property type="entry name" value="NAD(P)-binding Rossmann-like Domain"/>
    <property type="match status" value="1"/>
</dbReference>
<dbReference type="SUPFAM" id="SSF51735">
    <property type="entry name" value="NAD(P)-binding Rossmann-fold domains"/>
    <property type="match status" value="1"/>
</dbReference>
<dbReference type="UniPathway" id="UPA00214"/>
<name>A0A7W8E1C8_9BACT</name>
<dbReference type="Proteomes" id="UP000540989">
    <property type="component" value="Unassembled WGS sequence"/>
</dbReference>
<dbReference type="GO" id="GO:0003978">
    <property type="term" value="F:UDP-glucose 4-epimerase activity"/>
    <property type="evidence" value="ECO:0007669"/>
    <property type="project" value="UniProtKB-UniRule"/>
</dbReference>
<keyword evidence="7 10" id="KW-0520">NAD</keyword>
<protein>
    <recommendedName>
        <fullName evidence="6 10">UDP-glucose 4-epimerase</fullName>
        <ecNumber evidence="5 10">5.1.3.2</ecNumber>
    </recommendedName>
</protein>
<comment type="pathway">
    <text evidence="3 10">Carbohydrate metabolism; galactose metabolism.</text>
</comment>
<evidence type="ECO:0000259" key="11">
    <source>
        <dbReference type="Pfam" id="PF01370"/>
    </source>
</evidence>
<evidence type="ECO:0000256" key="9">
    <source>
        <dbReference type="ARBA" id="ARBA00023277"/>
    </source>
</evidence>
<evidence type="ECO:0000256" key="7">
    <source>
        <dbReference type="ARBA" id="ARBA00023027"/>
    </source>
</evidence>
<evidence type="ECO:0000256" key="3">
    <source>
        <dbReference type="ARBA" id="ARBA00004947"/>
    </source>
</evidence>
<gene>
    <name evidence="12" type="ORF">HDF16_000352</name>
</gene>
<keyword evidence="13" id="KW-1185">Reference proteome</keyword>
<dbReference type="Gene3D" id="3.90.25.10">
    <property type="entry name" value="UDP-galactose 4-epimerase, domain 1"/>
    <property type="match status" value="1"/>
</dbReference>
<dbReference type="PANTHER" id="PTHR43725">
    <property type="entry name" value="UDP-GLUCOSE 4-EPIMERASE"/>
    <property type="match status" value="1"/>
</dbReference>
<keyword evidence="9 10" id="KW-0119">Carbohydrate metabolism</keyword>
<dbReference type="CDD" id="cd05247">
    <property type="entry name" value="UDP_G4E_1_SDR_e"/>
    <property type="match status" value="1"/>
</dbReference>
<dbReference type="GO" id="GO:0033499">
    <property type="term" value="P:galactose catabolic process via UDP-galactose, Leloir pathway"/>
    <property type="evidence" value="ECO:0007669"/>
    <property type="project" value="TreeGrafter"/>
</dbReference>
<reference evidence="12 13" key="1">
    <citation type="submission" date="2020-08" db="EMBL/GenBank/DDBJ databases">
        <title>Genomic Encyclopedia of Type Strains, Phase IV (KMG-V): Genome sequencing to study the core and pangenomes of soil and plant-associated prokaryotes.</title>
        <authorList>
            <person name="Whitman W."/>
        </authorList>
    </citation>
    <scope>NUCLEOTIDE SEQUENCE [LARGE SCALE GENOMIC DNA]</scope>
    <source>
        <strain evidence="12 13">M8UP14</strain>
    </source>
</reference>
<comment type="catalytic activity">
    <reaction evidence="1 10">
        <text>UDP-alpha-D-glucose = UDP-alpha-D-galactose</text>
        <dbReference type="Rhea" id="RHEA:22168"/>
        <dbReference type="ChEBI" id="CHEBI:58885"/>
        <dbReference type="ChEBI" id="CHEBI:66914"/>
        <dbReference type="EC" id="5.1.3.2"/>
    </reaction>
</comment>
<evidence type="ECO:0000256" key="8">
    <source>
        <dbReference type="ARBA" id="ARBA00023235"/>
    </source>
</evidence>
<dbReference type="InterPro" id="IPR001509">
    <property type="entry name" value="Epimerase_deHydtase"/>
</dbReference>
<evidence type="ECO:0000313" key="13">
    <source>
        <dbReference type="Proteomes" id="UP000540989"/>
    </source>
</evidence>
<proteinExistence type="inferred from homology"/>
<comment type="similarity">
    <text evidence="4 10">Belongs to the NAD(P)-dependent epimerase/dehydratase family.</text>
</comment>
<dbReference type="RefSeq" id="WP_184213445.1">
    <property type="nucleotide sequence ID" value="NZ_JACHIP010000001.1"/>
</dbReference>
<evidence type="ECO:0000313" key="12">
    <source>
        <dbReference type="EMBL" id="MBB5055683.1"/>
    </source>
</evidence>
<comment type="caution">
    <text evidence="12">The sequence shown here is derived from an EMBL/GenBank/DDBJ whole genome shotgun (WGS) entry which is preliminary data.</text>
</comment>
<dbReference type="Pfam" id="PF01370">
    <property type="entry name" value="Epimerase"/>
    <property type="match status" value="1"/>
</dbReference>
<accession>A0A7W8E1C8</accession>